<evidence type="ECO:0000313" key="5">
    <source>
        <dbReference type="Proteomes" id="UP001185012"/>
    </source>
</evidence>
<feature type="domain" description="Beta/gamma crystallin 'Greek key'" evidence="3">
    <location>
        <begin position="79"/>
        <end position="122"/>
    </location>
</feature>
<keyword evidence="5" id="KW-1185">Reference proteome</keyword>
<dbReference type="Proteomes" id="UP001185012">
    <property type="component" value="Unassembled WGS sequence"/>
</dbReference>
<dbReference type="InterPro" id="IPR011024">
    <property type="entry name" value="G_crystallin-like"/>
</dbReference>
<evidence type="ECO:0000313" key="4">
    <source>
        <dbReference type="EMBL" id="MDR6224518.1"/>
    </source>
</evidence>
<comment type="similarity">
    <text evidence="1">Belongs to the beta/gamma-crystallin family.</text>
</comment>
<dbReference type="RefSeq" id="WP_309861917.1">
    <property type="nucleotide sequence ID" value="NZ_JAVDQG010000001.1"/>
</dbReference>
<dbReference type="InterPro" id="IPR001064">
    <property type="entry name" value="Beta/gamma_crystallin"/>
</dbReference>
<dbReference type="SUPFAM" id="SSF49695">
    <property type="entry name" value="gamma-Crystallin-like"/>
    <property type="match status" value="1"/>
</dbReference>
<dbReference type="Gene3D" id="2.60.20.10">
    <property type="entry name" value="Crystallins"/>
    <property type="match status" value="1"/>
</dbReference>
<evidence type="ECO:0000259" key="3">
    <source>
        <dbReference type="PROSITE" id="PS50915"/>
    </source>
</evidence>
<proteinExistence type="inferred from homology"/>
<keyword evidence="2" id="KW-0677">Repeat</keyword>
<gene>
    <name evidence="4" type="ORF">JOE21_000506</name>
</gene>
<reference evidence="4 5" key="1">
    <citation type="submission" date="2023-07" db="EMBL/GenBank/DDBJ databases">
        <title>Genomic Encyclopedia of Type Strains, Phase IV (KMG-IV): sequencing the most valuable type-strain genomes for metagenomic binning, comparative biology and taxonomic classification.</title>
        <authorList>
            <person name="Goeker M."/>
        </authorList>
    </citation>
    <scope>NUCLEOTIDE SEQUENCE [LARGE SCALE GENOMIC DNA]</scope>
    <source>
        <strain evidence="4 5">DSM 45903</strain>
    </source>
</reference>
<name>A0ABU1IIC4_9BACL</name>
<dbReference type="EMBL" id="JAVDQG010000001">
    <property type="protein sequence ID" value="MDR6224518.1"/>
    <property type="molecule type" value="Genomic_DNA"/>
</dbReference>
<dbReference type="PROSITE" id="PS50915">
    <property type="entry name" value="CRYSTALLIN_BETA_GAMMA"/>
    <property type="match status" value="1"/>
</dbReference>
<comment type="caution">
    <text evidence="4">The sequence shown here is derived from an EMBL/GenBank/DDBJ whole genome shotgun (WGS) entry which is preliminary data.</text>
</comment>
<accession>A0ABU1IIC4</accession>
<dbReference type="PROSITE" id="PS51257">
    <property type="entry name" value="PROKAR_LIPOPROTEIN"/>
    <property type="match status" value="1"/>
</dbReference>
<organism evidence="4 5">
    <name type="scientific">Desmospora profundinema</name>
    <dbReference type="NCBI Taxonomy" id="1571184"/>
    <lineage>
        <taxon>Bacteria</taxon>
        <taxon>Bacillati</taxon>
        <taxon>Bacillota</taxon>
        <taxon>Bacilli</taxon>
        <taxon>Bacillales</taxon>
        <taxon>Thermoactinomycetaceae</taxon>
        <taxon>Desmospora</taxon>
    </lineage>
</organism>
<evidence type="ECO:0000256" key="2">
    <source>
        <dbReference type="ARBA" id="ARBA00022737"/>
    </source>
</evidence>
<sequence length="174" mass="19573">MKKAFQSFVAVLLMGCMVFGGLDGHVEAKTEEIPRYQVLTHDSNGKQISIGFNTKETFDRYIKTHPVHPKGPVKPYGPIFSTFYEHENGQGWQFSIDASNPPIVTNFMGYHNDNVSSVRTHPQGNYTYLYEHHNAKGYALAIANNGGLYNLNGRMGDGRRTWNDEASSTIVRSR</sequence>
<protein>
    <recommendedName>
        <fullName evidence="3">Beta/gamma crystallin 'Greek key' domain-containing protein</fullName>
    </recommendedName>
</protein>
<evidence type="ECO:0000256" key="1">
    <source>
        <dbReference type="ARBA" id="ARBA00009646"/>
    </source>
</evidence>